<name>A0A927E8V1_9HYPH</name>
<keyword evidence="2" id="KW-0805">Transcription regulation</keyword>
<dbReference type="PRINTS" id="PR00039">
    <property type="entry name" value="HTHLYSR"/>
</dbReference>
<comment type="similarity">
    <text evidence="1">Belongs to the LysR transcriptional regulatory family.</text>
</comment>
<dbReference type="SUPFAM" id="SSF46785">
    <property type="entry name" value="Winged helix' DNA-binding domain"/>
    <property type="match status" value="1"/>
</dbReference>
<evidence type="ECO:0000313" key="7">
    <source>
        <dbReference type="EMBL" id="MBD3846377.1"/>
    </source>
</evidence>
<feature type="region of interest" description="Disordered" evidence="5">
    <location>
        <begin position="297"/>
        <end position="342"/>
    </location>
</feature>
<dbReference type="PANTHER" id="PTHR30126">
    <property type="entry name" value="HTH-TYPE TRANSCRIPTIONAL REGULATOR"/>
    <property type="match status" value="1"/>
</dbReference>
<protein>
    <submittedName>
        <fullName evidence="7">LysR family transcriptional regulator</fullName>
    </submittedName>
</protein>
<evidence type="ECO:0000256" key="3">
    <source>
        <dbReference type="ARBA" id="ARBA00023125"/>
    </source>
</evidence>
<dbReference type="PROSITE" id="PS50931">
    <property type="entry name" value="HTH_LYSR"/>
    <property type="match status" value="1"/>
</dbReference>
<reference evidence="7" key="1">
    <citation type="submission" date="2020-09" db="EMBL/GenBank/DDBJ databases">
        <title>Bosea spartocytisi sp. nov. a root nodule endophyte of Spartocytisus supranubius in the high mountain ecosystem fo the Teide National Park (Canary Islands, Spain).</title>
        <authorList>
            <person name="Pulido-Suarez L."/>
            <person name="Peix A."/>
            <person name="Igual J.M."/>
            <person name="Socas-Perez N."/>
            <person name="Velazquez E."/>
            <person name="Flores-Felix J.D."/>
            <person name="Leon-Barrios M."/>
        </authorList>
    </citation>
    <scope>NUCLEOTIDE SEQUENCE</scope>
    <source>
        <strain evidence="7">SSUT16</strain>
    </source>
</reference>
<dbReference type="EMBL" id="JACXWY010000006">
    <property type="protein sequence ID" value="MBD3846377.1"/>
    <property type="molecule type" value="Genomic_DNA"/>
</dbReference>
<dbReference type="GO" id="GO:0003700">
    <property type="term" value="F:DNA-binding transcription factor activity"/>
    <property type="evidence" value="ECO:0007669"/>
    <property type="project" value="InterPro"/>
</dbReference>
<dbReference type="SUPFAM" id="SSF53850">
    <property type="entry name" value="Periplasmic binding protein-like II"/>
    <property type="match status" value="1"/>
</dbReference>
<evidence type="ECO:0000256" key="4">
    <source>
        <dbReference type="ARBA" id="ARBA00023163"/>
    </source>
</evidence>
<dbReference type="InterPro" id="IPR036390">
    <property type="entry name" value="WH_DNA-bd_sf"/>
</dbReference>
<evidence type="ECO:0000256" key="2">
    <source>
        <dbReference type="ARBA" id="ARBA00023015"/>
    </source>
</evidence>
<organism evidence="7 8">
    <name type="scientific">Bosea spartocytisi</name>
    <dbReference type="NCBI Taxonomy" id="2773451"/>
    <lineage>
        <taxon>Bacteria</taxon>
        <taxon>Pseudomonadati</taxon>
        <taxon>Pseudomonadota</taxon>
        <taxon>Alphaproteobacteria</taxon>
        <taxon>Hyphomicrobiales</taxon>
        <taxon>Boseaceae</taxon>
        <taxon>Bosea</taxon>
    </lineage>
</organism>
<sequence length="342" mass="38194">MELKWLEDILSLSTTLSFSRSAVERNITQSALSRRVKQLEEWLGLPLFDRSSYPIRLTEAGRTFLPRAQDILRQVQDARREVRQLHEDESETLTFATLNTLSLTYFPSLIHRIEDKLGPLKTRFCDQRSSFDGNVALLNHGECDFLLTYAHPAVPPELDAEHFVYRHLGAERAIPVSIPDSAGEPLHAFRCGGAPVRLLSYGNASFFARRLALLFAERPTPLVTVYENPMSVGLKAMVLAGHGVAWVPESLVVEELRSGQLVPAADPSWYISAEIRLYRARQRSRLPVEQFWAAIADDGQPARPDDPPRPAFSRRGYARPASAGSDSKLSRSAMASISASRA</sequence>
<dbReference type="Pfam" id="PF03466">
    <property type="entry name" value="LysR_substrate"/>
    <property type="match status" value="1"/>
</dbReference>
<evidence type="ECO:0000313" key="8">
    <source>
        <dbReference type="Proteomes" id="UP000619295"/>
    </source>
</evidence>
<dbReference type="AlphaFoldDB" id="A0A927E8V1"/>
<dbReference type="Proteomes" id="UP000619295">
    <property type="component" value="Unassembled WGS sequence"/>
</dbReference>
<proteinExistence type="inferred from homology"/>
<keyword evidence="3" id="KW-0238">DNA-binding</keyword>
<dbReference type="InterPro" id="IPR036388">
    <property type="entry name" value="WH-like_DNA-bd_sf"/>
</dbReference>
<evidence type="ECO:0000259" key="6">
    <source>
        <dbReference type="PROSITE" id="PS50931"/>
    </source>
</evidence>
<dbReference type="InterPro" id="IPR005119">
    <property type="entry name" value="LysR_subst-bd"/>
</dbReference>
<comment type="caution">
    <text evidence="7">The sequence shown here is derived from an EMBL/GenBank/DDBJ whole genome shotgun (WGS) entry which is preliminary data.</text>
</comment>
<dbReference type="FunFam" id="1.10.10.10:FF:000001">
    <property type="entry name" value="LysR family transcriptional regulator"/>
    <property type="match status" value="1"/>
</dbReference>
<keyword evidence="4" id="KW-0804">Transcription</keyword>
<keyword evidence="8" id="KW-1185">Reference proteome</keyword>
<dbReference type="RefSeq" id="WP_191124274.1">
    <property type="nucleotide sequence ID" value="NZ_JACXWY010000006.1"/>
</dbReference>
<dbReference type="InterPro" id="IPR000847">
    <property type="entry name" value="LysR_HTH_N"/>
</dbReference>
<feature type="domain" description="HTH lysR-type" evidence="6">
    <location>
        <begin position="1"/>
        <end position="58"/>
    </location>
</feature>
<dbReference type="Gene3D" id="1.10.10.10">
    <property type="entry name" value="Winged helix-like DNA-binding domain superfamily/Winged helix DNA-binding domain"/>
    <property type="match status" value="1"/>
</dbReference>
<dbReference type="GO" id="GO:0000976">
    <property type="term" value="F:transcription cis-regulatory region binding"/>
    <property type="evidence" value="ECO:0007669"/>
    <property type="project" value="TreeGrafter"/>
</dbReference>
<gene>
    <name evidence="7" type="ORF">IED13_11770</name>
</gene>
<evidence type="ECO:0000256" key="5">
    <source>
        <dbReference type="SAM" id="MobiDB-lite"/>
    </source>
</evidence>
<accession>A0A927E8V1</accession>
<dbReference type="CDD" id="cd05466">
    <property type="entry name" value="PBP2_LTTR_substrate"/>
    <property type="match status" value="1"/>
</dbReference>
<evidence type="ECO:0000256" key="1">
    <source>
        <dbReference type="ARBA" id="ARBA00009437"/>
    </source>
</evidence>
<feature type="compositionally biased region" description="Low complexity" evidence="5">
    <location>
        <begin position="330"/>
        <end position="342"/>
    </location>
</feature>
<dbReference type="Gene3D" id="3.40.190.10">
    <property type="entry name" value="Periplasmic binding protein-like II"/>
    <property type="match status" value="2"/>
</dbReference>
<dbReference type="PANTHER" id="PTHR30126:SF2">
    <property type="entry name" value="HTH-TYPE TRANSCRIPTIONAL REGULATOR YJIE"/>
    <property type="match status" value="1"/>
</dbReference>
<dbReference type="Pfam" id="PF00126">
    <property type="entry name" value="HTH_1"/>
    <property type="match status" value="1"/>
</dbReference>